<feature type="region of interest" description="Disordered" evidence="1">
    <location>
        <begin position="126"/>
        <end position="148"/>
    </location>
</feature>
<feature type="region of interest" description="Disordered" evidence="1">
    <location>
        <begin position="24"/>
        <end position="61"/>
    </location>
</feature>
<feature type="compositionally biased region" description="Low complexity" evidence="1">
    <location>
        <begin position="36"/>
        <end position="57"/>
    </location>
</feature>
<dbReference type="AlphaFoldDB" id="A0A819HAV5"/>
<evidence type="ECO:0000313" key="4">
    <source>
        <dbReference type="Proteomes" id="UP000663844"/>
    </source>
</evidence>
<reference evidence="3" key="1">
    <citation type="submission" date="2021-02" db="EMBL/GenBank/DDBJ databases">
        <authorList>
            <person name="Nowell W R."/>
        </authorList>
    </citation>
    <scope>NUCLEOTIDE SEQUENCE</scope>
</reference>
<protein>
    <submittedName>
        <fullName evidence="3">Uncharacterized protein</fullName>
    </submittedName>
</protein>
<organism evidence="3 4">
    <name type="scientific">Adineta steineri</name>
    <dbReference type="NCBI Taxonomy" id="433720"/>
    <lineage>
        <taxon>Eukaryota</taxon>
        <taxon>Metazoa</taxon>
        <taxon>Spiralia</taxon>
        <taxon>Gnathifera</taxon>
        <taxon>Rotifera</taxon>
        <taxon>Eurotatoria</taxon>
        <taxon>Bdelloidea</taxon>
        <taxon>Adinetida</taxon>
        <taxon>Adinetidae</taxon>
        <taxon>Adineta</taxon>
    </lineage>
</organism>
<feature type="chain" id="PRO_5032994486" evidence="2">
    <location>
        <begin position="22"/>
        <end position="196"/>
    </location>
</feature>
<proteinExistence type="predicted"/>
<feature type="signal peptide" evidence="2">
    <location>
        <begin position="1"/>
        <end position="21"/>
    </location>
</feature>
<name>A0A819HAV5_9BILA</name>
<sequence>MQMSKCLCLMIIAVIIIATNASPARKRRSGSGSGCTDNNSQGNSNDNPNTNNGNGENYTLRPGQYTYSNNPYYLHGEVGLLIDLLATKQYVSPRDELIAFCDGGEGLLTIWKVCTVRCKVAKYGNSDRRKRNSGSSLGNLFGSSTNSEQTACDNVATSGTSGTQYNGCDSTQDCCTGNTVNGLVSLQCSSASLPSN</sequence>
<gene>
    <name evidence="3" type="ORF">OXD698_LOCUS23635</name>
</gene>
<accession>A0A819HAV5</accession>
<evidence type="ECO:0000313" key="3">
    <source>
        <dbReference type="EMBL" id="CAF3895218.1"/>
    </source>
</evidence>
<evidence type="ECO:0000256" key="1">
    <source>
        <dbReference type="SAM" id="MobiDB-lite"/>
    </source>
</evidence>
<dbReference type="Proteomes" id="UP000663844">
    <property type="component" value="Unassembled WGS sequence"/>
</dbReference>
<evidence type="ECO:0000256" key="2">
    <source>
        <dbReference type="SAM" id="SignalP"/>
    </source>
</evidence>
<feature type="compositionally biased region" description="Low complexity" evidence="1">
    <location>
        <begin position="133"/>
        <end position="147"/>
    </location>
</feature>
<dbReference type="EMBL" id="CAJOAZ010002107">
    <property type="protein sequence ID" value="CAF3895218.1"/>
    <property type="molecule type" value="Genomic_DNA"/>
</dbReference>
<keyword evidence="2" id="KW-0732">Signal</keyword>
<comment type="caution">
    <text evidence="3">The sequence shown here is derived from an EMBL/GenBank/DDBJ whole genome shotgun (WGS) entry which is preliminary data.</text>
</comment>